<evidence type="ECO:0000256" key="1">
    <source>
        <dbReference type="SAM" id="MobiDB-lite"/>
    </source>
</evidence>
<keyword evidence="3" id="KW-1185">Reference proteome</keyword>
<sequence>MLARHRDVGLDGANALILAELGFIAEARGDASTAWGLQQEGYATARSTGAPRAIALALEGLAAALALSDAGEPAAVLLGAAATRAATGAPLPPAERGDVDRATAQARELLEREAFETAFRRGEELGPHEAMGVAVASGRASSTRVGP</sequence>
<evidence type="ECO:0000313" key="3">
    <source>
        <dbReference type="Proteomes" id="UP001499878"/>
    </source>
</evidence>
<feature type="region of interest" description="Disordered" evidence="1">
    <location>
        <begin position="121"/>
        <end position="147"/>
    </location>
</feature>
<protein>
    <submittedName>
        <fullName evidence="2">Uncharacterized protein</fullName>
    </submittedName>
</protein>
<reference evidence="3" key="1">
    <citation type="journal article" date="2019" name="Int. J. Syst. Evol. Microbiol.">
        <title>The Global Catalogue of Microorganisms (GCM) 10K type strain sequencing project: providing services to taxonomists for standard genome sequencing and annotation.</title>
        <authorList>
            <consortium name="The Broad Institute Genomics Platform"/>
            <consortium name="The Broad Institute Genome Sequencing Center for Infectious Disease"/>
            <person name="Wu L."/>
            <person name="Ma J."/>
        </authorList>
    </citation>
    <scope>NUCLEOTIDE SEQUENCE [LARGE SCALE GENOMIC DNA]</scope>
    <source>
        <strain evidence="3">JCM 18306</strain>
    </source>
</reference>
<proteinExistence type="predicted"/>
<gene>
    <name evidence="2" type="ORF">GCM10023323_22980</name>
</gene>
<dbReference type="RefSeq" id="WP_345629236.1">
    <property type="nucleotide sequence ID" value="NZ_BAABJR010000005.1"/>
</dbReference>
<accession>A0ABP9T0A7</accession>
<organism evidence="2 3">
    <name type="scientific">Streptomyces thinghirensis</name>
    <dbReference type="NCBI Taxonomy" id="551547"/>
    <lineage>
        <taxon>Bacteria</taxon>
        <taxon>Bacillati</taxon>
        <taxon>Actinomycetota</taxon>
        <taxon>Actinomycetes</taxon>
        <taxon>Kitasatosporales</taxon>
        <taxon>Streptomycetaceae</taxon>
        <taxon>Streptomyces</taxon>
    </lineage>
</organism>
<name>A0ABP9T0A7_9ACTN</name>
<evidence type="ECO:0000313" key="2">
    <source>
        <dbReference type="EMBL" id="GAA5207447.1"/>
    </source>
</evidence>
<dbReference type="Proteomes" id="UP001499878">
    <property type="component" value="Unassembled WGS sequence"/>
</dbReference>
<dbReference type="EMBL" id="BAABJR010000005">
    <property type="protein sequence ID" value="GAA5207447.1"/>
    <property type="molecule type" value="Genomic_DNA"/>
</dbReference>
<comment type="caution">
    <text evidence="2">The sequence shown here is derived from an EMBL/GenBank/DDBJ whole genome shotgun (WGS) entry which is preliminary data.</text>
</comment>